<dbReference type="RefSeq" id="WP_165769432.1">
    <property type="nucleotide sequence ID" value="NZ_FYEH01000003.1"/>
</dbReference>
<keyword evidence="2" id="KW-0489">Methyltransferase</keyword>
<organism evidence="2 3">
    <name type="scientific">Arboricoccus pini</name>
    <dbReference type="NCBI Taxonomy" id="1963835"/>
    <lineage>
        <taxon>Bacteria</taxon>
        <taxon>Pseudomonadati</taxon>
        <taxon>Pseudomonadota</taxon>
        <taxon>Alphaproteobacteria</taxon>
        <taxon>Geminicoccales</taxon>
        <taxon>Geminicoccaceae</taxon>
        <taxon>Arboricoccus</taxon>
    </lineage>
</organism>
<proteinExistence type="predicted"/>
<evidence type="ECO:0000313" key="2">
    <source>
        <dbReference type="EMBL" id="SNB62203.1"/>
    </source>
</evidence>
<keyword evidence="2" id="KW-0808">Transferase</keyword>
<dbReference type="GO" id="GO:0009236">
    <property type="term" value="P:cobalamin biosynthetic process"/>
    <property type="evidence" value="ECO:0007669"/>
    <property type="project" value="InterPro"/>
</dbReference>
<protein>
    <submittedName>
        <fullName evidence="2">Cobalt-precorrin 5A hydrolase/sirohydrochlorin cobaltochelatase/cobalt-precorrin 5A hydrolase / precorrin-3B C17-methyltransferase</fullName>
    </submittedName>
</protein>
<dbReference type="AlphaFoldDB" id="A0A212QRN5"/>
<dbReference type="Gene3D" id="3.30.420.180">
    <property type="entry name" value="CobE/GbiG C-terminal domain"/>
    <property type="match status" value="1"/>
</dbReference>
<keyword evidence="3" id="KW-1185">Reference proteome</keyword>
<evidence type="ECO:0000313" key="3">
    <source>
        <dbReference type="Proteomes" id="UP000197065"/>
    </source>
</evidence>
<dbReference type="GO" id="GO:0032259">
    <property type="term" value="P:methylation"/>
    <property type="evidence" value="ECO:0007669"/>
    <property type="project" value="UniProtKB-KW"/>
</dbReference>
<evidence type="ECO:0000259" key="1">
    <source>
        <dbReference type="Pfam" id="PF01890"/>
    </source>
</evidence>
<feature type="domain" description="CobE/GbiG C-terminal" evidence="1">
    <location>
        <begin position="5"/>
        <end position="123"/>
    </location>
</feature>
<dbReference type="Pfam" id="PF01890">
    <property type="entry name" value="CbiG_C"/>
    <property type="match status" value="1"/>
</dbReference>
<dbReference type="InterPro" id="IPR036518">
    <property type="entry name" value="CobE/GbiG_C_sf"/>
</dbReference>
<dbReference type="InterPro" id="IPR052553">
    <property type="entry name" value="CbiG_hydrolase"/>
</dbReference>
<dbReference type="PANTHER" id="PTHR37477:SF1">
    <property type="entry name" value="COBALT-PRECORRIN-5A HYDROLASE"/>
    <property type="match status" value="1"/>
</dbReference>
<accession>A0A212QRN5</accession>
<dbReference type="EMBL" id="FYEH01000003">
    <property type="protein sequence ID" value="SNB62203.1"/>
    <property type="molecule type" value="Genomic_DNA"/>
</dbReference>
<dbReference type="InterPro" id="IPR002750">
    <property type="entry name" value="CobE/GbiG_C"/>
</dbReference>
<dbReference type="PANTHER" id="PTHR37477">
    <property type="entry name" value="COBALT-PRECORRIN-5A HYDROLASE"/>
    <property type="match status" value="1"/>
</dbReference>
<dbReference type="Proteomes" id="UP000197065">
    <property type="component" value="Unassembled WGS sequence"/>
</dbReference>
<dbReference type="GO" id="GO:0016787">
    <property type="term" value="F:hydrolase activity"/>
    <property type="evidence" value="ECO:0007669"/>
    <property type="project" value="UniProtKB-KW"/>
</dbReference>
<keyword evidence="2" id="KW-0378">Hydrolase</keyword>
<sequence length="140" mass="14268">MGERLILGVGLSSGADAQALLALALAVLDEGERKAAELASIVSLERRIGHPALRALAMALDCPLLGYPAERLAGARVPTPSMRVEELVGVASVAEAAALEAAGRGALLLVGKRRASHLTCALAHGDGIDPEDGFSSGPRN</sequence>
<dbReference type="SUPFAM" id="SSF159664">
    <property type="entry name" value="CobE/GbiG C-terminal domain-like"/>
    <property type="match status" value="1"/>
</dbReference>
<reference evidence="2 3" key="1">
    <citation type="submission" date="2017-06" db="EMBL/GenBank/DDBJ databases">
        <authorList>
            <person name="Kim H.J."/>
            <person name="Triplett B.A."/>
        </authorList>
    </citation>
    <scope>NUCLEOTIDE SEQUENCE [LARGE SCALE GENOMIC DNA]</scope>
    <source>
        <strain evidence="2 3">B29T1</strain>
    </source>
</reference>
<dbReference type="GO" id="GO:0008168">
    <property type="term" value="F:methyltransferase activity"/>
    <property type="evidence" value="ECO:0007669"/>
    <property type="project" value="UniProtKB-KW"/>
</dbReference>
<gene>
    <name evidence="2" type="ORF">SAMN07250955_10363</name>
</gene>
<name>A0A212QRN5_9PROT</name>